<proteinExistence type="predicted"/>
<dbReference type="Proteomes" id="UP000185657">
    <property type="component" value="Unassembled WGS sequence"/>
</dbReference>
<protein>
    <submittedName>
        <fullName evidence="1">Uncharacterized protein</fullName>
    </submittedName>
</protein>
<sequence>MAIHDRRPRGCVQIKIFHENVNARSEQTHAFDEALLVIDGVINPNLCGQVESIKACQVYTETADLPYAVTPGNHGSLVTIDR</sequence>
<keyword evidence="2" id="KW-1185">Reference proteome</keyword>
<comment type="caution">
    <text evidence="1">The sequence shown here is derived from an EMBL/GenBank/DDBJ whole genome shotgun (WGS) entry which is preliminary data.</text>
</comment>
<evidence type="ECO:0000313" key="1">
    <source>
        <dbReference type="EMBL" id="OAD43748.1"/>
    </source>
</evidence>
<gene>
    <name evidence="1" type="ORF">LPB72_04355</name>
</gene>
<accession>A0ABX2UAW5</accession>
<organism evidence="1 2">
    <name type="scientific">Hydrogenophaga crassostreae</name>
    <dbReference type="NCBI Taxonomy" id="1763535"/>
    <lineage>
        <taxon>Bacteria</taxon>
        <taxon>Pseudomonadati</taxon>
        <taxon>Pseudomonadota</taxon>
        <taxon>Betaproteobacteria</taxon>
        <taxon>Burkholderiales</taxon>
        <taxon>Comamonadaceae</taxon>
        <taxon>Hydrogenophaga</taxon>
    </lineage>
</organism>
<evidence type="ECO:0000313" key="2">
    <source>
        <dbReference type="Proteomes" id="UP000185657"/>
    </source>
</evidence>
<dbReference type="EMBL" id="LVWD01000003">
    <property type="protein sequence ID" value="OAD43748.1"/>
    <property type="molecule type" value="Genomic_DNA"/>
</dbReference>
<reference evidence="1 2" key="1">
    <citation type="submission" date="2016-02" db="EMBL/GenBank/DDBJ databases">
        <title>Draft genome sequence of Hydrogenophaga sp. LPB0072.</title>
        <authorList>
            <person name="Shin S.-K."/>
            <person name="Yi H."/>
        </authorList>
    </citation>
    <scope>NUCLEOTIDE SEQUENCE [LARGE SCALE GENOMIC DNA]</scope>
    <source>
        <strain evidence="1 2">LPB0072</strain>
    </source>
</reference>
<name>A0ABX2UAW5_9BURK</name>